<organism evidence="6">
    <name type="scientific">uncultured Pleomorphomonas sp</name>
    <dbReference type="NCBI Taxonomy" id="442121"/>
    <lineage>
        <taxon>Bacteria</taxon>
        <taxon>Pseudomonadati</taxon>
        <taxon>Pseudomonadota</taxon>
        <taxon>Alphaproteobacteria</taxon>
        <taxon>Hyphomicrobiales</taxon>
        <taxon>Pleomorphomonadaceae</taxon>
        <taxon>Pleomorphomonas</taxon>
        <taxon>environmental samples</taxon>
    </lineage>
</organism>
<dbReference type="EMBL" id="FMJD01000005">
    <property type="protein sequence ID" value="SCM74400.1"/>
    <property type="molecule type" value="Genomic_DNA"/>
</dbReference>
<name>A0A212LA76_9HYPH</name>
<dbReference type="NCBIfam" id="NF007697">
    <property type="entry name" value="PRK10378.1"/>
    <property type="match status" value="1"/>
</dbReference>
<dbReference type="AlphaFoldDB" id="A0A212LA76"/>
<keyword evidence="3" id="KW-0732">Signal</keyword>
<dbReference type="Pfam" id="PF09375">
    <property type="entry name" value="Peptidase_M75"/>
    <property type="match status" value="1"/>
</dbReference>
<dbReference type="Pfam" id="PF13473">
    <property type="entry name" value="Cupredoxin_1"/>
    <property type="match status" value="1"/>
</dbReference>
<dbReference type="Gene3D" id="2.60.40.420">
    <property type="entry name" value="Cupredoxins - blue copper proteins"/>
    <property type="match status" value="1"/>
</dbReference>
<evidence type="ECO:0000256" key="1">
    <source>
        <dbReference type="ARBA" id="ARBA00004418"/>
    </source>
</evidence>
<protein>
    <submittedName>
        <fullName evidence="6">Uncharacterized protein</fullName>
    </submittedName>
</protein>
<evidence type="ECO:0000256" key="3">
    <source>
        <dbReference type="ARBA" id="ARBA00022729"/>
    </source>
</evidence>
<dbReference type="InterPro" id="IPR008972">
    <property type="entry name" value="Cupredoxin"/>
</dbReference>
<evidence type="ECO:0000259" key="5">
    <source>
        <dbReference type="Pfam" id="PF13473"/>
    </source>
</evidence>
<accession>A0A212LA76</accession>
<dbReference type="InterPro" id="IPR053377">
    <property type="entry name" value="Iron_uptake_EfeM/EfeO"/>
</dbReference>
<gene>
    <name evidence="6" type="ORF">KL86PLE_130204</name>
</gene>
<reference evidence="6" key="1">
    <citation type="submission" date="2016-08" db="EMBL/GenBank/DDBJ databases">
        <authorList>
            <person name="Seilhamer J.J."/>
        </authorList>
    </citation>
    <scope>NUCLEOTIDE SEQUENCE</scope>
    <source>
        <strain evidence="6">86</strain>
    </source>
</reference>
<dbReference type="PANTHER" id="PTHR39192">
    <property type="entry name" value="IRON UPTAKE SYSTEM COMPONENT EFEO"/>
    <property type="match status" value="1"/>
</dbReference>
<dbReference type="GO" id="GO:0042597">
    <property type="term" value="C:periplasmic space"/>
    <property type="evidence" value="ECO:0007669"/>
    <property type="project" value="UniProtKB-SubCell"/>
</dbReference>
<proteinExistence type="inferred from homology"/>
<evidence type="ECO:0000259" key="4">
    <source>
        <dbReference type="Pfam" id="PF09375"/>
    </source>
</evidence>
<dbReference type="InterPro" id="IPR018976">
    <property type="entry name" value="Imelysin-like"/>
</dbReference>
<dbReference type="Gene3D" id="1.20.1420.20">
    <property type="entry name" value="M75 peptidase, HXXE motif"/>
    <property type="match status" value="1"/>
</dbReference>
<sequence length="396" mass="41005">MSSPDPQRAGVPSSRLMTVALVGAAVLALAGGGAFYLASQKAARPVEAGAIAVRVGAKSCEPMDLTVPAGRSVFEIENASDRPIEWEILDGVMVVEERENIAPGFKSQLTARLKPGTYDITCGLLSNPRGKLTVTASAHSEAERAKPPLKAFIGPLSEYKVYLALQSGQMAQATKALATAVDSGDLAAARTAYAAARTAYRHVEAVSGRIADIENAIDPIAAYLAGREQDPAFTGFHRIEFGLWHKNSAAGLKPVADKLAADAAALRDRLKALKFEPADLAGNASREARRLAEGPIVSGDSLYAGDDLSEFAAAVDGLEKPVSLLLPLAGEASPDMAKAVTDAFAAARAEIGKLGGPGSAPVAYSEVPPDARKALAAAFVALADAVDRINPALGLE</sequence>
<dbReference type="InterPro" id="IPR050894">
    <property type="entry name" value="EfeM/EfeO_iron_uptake"/>
</dbReference>
<dbReference type="NCBIfam" id="NF041757">
    <property type="entry name" value="EfeO"/>
    <property type="match status" value="1"/>
</dbReference>
<dbReference type="RefSeq" id="WP_288199741.1">
    <property type="nucleotide sequence ID" value="NZ_LT608334.1"/>
</dbReference>
<dbReference type="InterPro" id="IPR028096">
    <property type="entry name" value="EfeO_Cupredoxin"/>
</dbReference>
<comment type="similarity">
    <text evidence="2">Belongs to the EfeM/EfeO family.</text>
</comment>
<dbReference type="CDD" id="cd14656">
    <property type="entry name" value="Imelysin-like_EfeO"/>
    <property type="match status" value="1"/>
</dbReference>
<dbReference type="InterPro" id="IPR034981">
    <property type="entry name" value="Imelysin-like_EfeO/Algp7"/>
</dbReference>
<comment type="subcellular location">
    <subcellularLocation>
        <location evidence="1">Periplasm</location>
    </subcellularLocation>
</comment>
<dbReference type="InterPro" id="IPR038352">
    <property type="entry name" value="Imelysin_sf"/>
</dbReference>
<evidence type="ECO:0000313" key="6">
    <source>
        <dbReference type="EMBL" id="SCM74400.1"/>
    </source>
</evidence>
<evidence type="ECO:0000256" key="2">
    <source>
        <dbReference type="ARBA" id="ARBA00005989"/>
    </source>
</evidence>
<feature type="domain" description="EfeO-type cupredoxin-like" evidence="5">
    <location>
        <begin position="33"/>
        <end position="134"/>
    </location>
</feature>
<feature type="domain" description="Imelysin-like" evidence="4">
    <location>
        <begin position="157"/>
        <end position="385"/>
    </location>
</feature>
<dbReference type="PANTHER" id="PTHR39192:SF1">
    <property type="entry name" value="IRON UPTAKE SYSTEM COMPONENT EFEO"/>
    <property type="match status" value="1"/>
</dbReference>